<keyword evidence="5" id="KW-0256">Endoplasmic reticulum</keyword>
<feature type="compositionally biased region" description="Polar residues" evidence="8">
    <location>
        <begin position="512"/>
        <end position="522"/>
    </location>
</feature>
<protein>
    <recommendedName>
        <fullName evidence="9">DUF676 domain-containing protein</fullName>
    </recommendedName>
</protein>
<comment type="caution">
    <text evidence="10">The sequence shown here is derived from an EMBL/GenBank/DDBJ whole genome shotgun (WGS) entry which is preliminary data.</text>
</comment>
<feature type="domain" description="DUF676" evidence="9">
    <location>
        <begin position="40"/>
        <end position="191"/>
    </location>
</feature>
<dbReference type="Proteomes" id="UP000801428">
    <property type="component" value="Unassembled WGS sequence"/>
</dbReference>
<evidence type="ECO:0000256" key="4">
    <source>
        <dbReference type="ARBA" id="ARBA00007920"/>
    </source>
</evidence>
<sequence length="522" mass="58966">MPVFRRQKNRSDDPSNDDLYVKGNYGLELCHEDDQAVADVVFVHGLTGDRRSTWTDKHSNVFWPKDLLARDDLPSMRVLSYGYDADVAHFWAMGSQNRIGEHAGNLVNALAHLRNGSDTEGRPIVFIAHSLGGLVTEDAILFSKNSAETYLQDIFKSVSGVCFMGTPHCGADFASWGSVATSLVNTVKTVNKSLVKSLTLNSEVLARVQRDFQNEHRRLPSDRAFGITCFYEEIPLRGIGEVVPKHSAILPQYNAIGIHANHMDMVRFTSLQDPGYQAVRGEIRRWLKGIQTRRDAERLPEVVCNILAGGQASHPPQSRLESTTATHYEPVQSKPYFNNSYPDQNNALQEAVPRSEPIQTYSHTHLNNQSLSPILNQTVYHNPHTHYDNPVQNYQPHQTSYSQPRTQPHDYGQHYQHQKPSYSQPRTQTHDYNQHFAYSEPVHQHLMGSGSGQYQNQFPREPESRDSRAHVNNQAYGAESHPRFEQRAQGSVYQESSHFGQTDNKGGKMLQGNYNVTGNISF</sequence>
<evidence type="ECO:0000256" key="3">
    <source>
        <dbReference type="ARBA" id="ARBA00004370"/>
    </source>
</evidence>
<feature type="region of interest" description="Disordered" evidence="8">
    <location>
        <begin position="497"/>
        <end position="522"/>
    </location>
</feature>
<dbReference type="OrthoDB" id="427518at2759"/>
<name>A0A9P4WCE4_CURKU</name>
<dbReference type="EMBL" id="SWKU01000008">
    <property type="protein sequence ID" value="KAF3004414.1"/>
    <property type="molecule type" value="Genomic_DNA"/>
</dbReference>
<reference evidence="10" key="1">
    <citation type="submission" date="2019-04" db="EMBL/GenBank/DDBJ databases">
        <title>Sequencing of skin fungus with MAO and IRED activity.</title>
        <authorList>
            <person name="Marsaioli A.J."/>
            <person name="Bonatto J.M.C."/>
            <person name="Reis Junior O."/>
        </authorList>
    </citation>
    <scope>NUCLEOTIDE SEQUENCE</scope>
    <source>
        <strain evidence="10">30M1</strain>
    </source>
</reference>
<dbReference type="SUPFAM" id="SSF53474">
    <property type="entry name" value="alpha/beta-Hydrolases"/>
    <property type="match status" value="1"/>
</dbReference>
<dbReference type="InterPro" id="IPR007751">
    <property type="entry name" value="DUF676_lipase-like"/>
</dbReference>
<dbReference type="Pfam" id="PF05057">
    <property type="entry name" value="DUF676"/>
    <property type="match status" value="1"/>
</dbReference>
<evidence type="ECO:0000259" key="9">
    <source>
        <dbReference type="Pfam" id="PF05057"/>
    </source>
</evidence>
<comment type="subcellular location">
    <subcellularLocation>
        <location evidence="2">Endoplasmic reticulum</location>
    </subcellularLocation>
    <subcellularLocation>
        <location evidence="3">Membrane</location>
    </subcellularLocation>
    <subcellularLocation>
        <location evidence="1">Mitochondrion</location>
    </subcellularLocation>
</comment>
<evidence type="ECO:0000256" key="5">
    <source>
        <dbReference type="ARBA" id="ARBA00022824"/>
    </source>
</evidence>
<dbReference type="GO" id="GO:0005783">
    <property type="term" value="C:endoplasmic reticulum"/>
    <property type="evidence" value="ECO:0007669"/>
    <property type="project" value="UniProtKB-SubCell"/>
</dbReference>
<gene>
    <name evidence="10" type="ORF">E8E13_010293</name>
</gene>
<dbReference type="InterPro" id="IPR052374">
    <property type="entry name" value="SERAC1"/>
</dbReference>
<comment type="similarity">
    <text evidence="4">Belongs to the putative lipase ROG1 family.</text>
</comment>
<evidence type="ECO:0000256" key="8">
    <source>
        <dbReference type="SAM" id="MobiDB-lite"/>
    </source>
</evidence>
<dbReference type="InterPro" id="IPR029058">
    <property type="entry name" value="AB_hydrolase_fold"/>
</dbReference>
<feature type="region of interest" description="Disordered" evidence="8">
    <location>
        <begin position="382"/>
        <end position="427"/>
    </location>
</feature>
<proteinExistence type="inferred from homology"/>
<dbReference type="PANTHER" id="PTHR48182">
    <property type="entry name" value="PROTEIN SERAC1"/>
    <property type="match status" value="1"/>
</dbReference>
<dbReference type="PANTHER" id="PTHR48182:SF2">
    <property type="entry name" value="PROTEIN SERAC1"/>
    <property type="match status" value="1"/>
</dbReference>
<evidence type="ECO:0000256" key="7">
    <source>
        <dbReference type="ARBA" id="ARBA00023136"/>
    </source>
</evidence>
<evidence type="ECO:0000256" key="6">
    <source>
        <dbReference type="ARBA" id="ARBA00023128"/>
    </source>
</evidence>
<keyword evidence="7" id="KW-0472">Membrane</keyword>
<evidence type="ECO:0000313" key="10">
    <source>
        <dbReference type="EMBL" id="KAF3004414.1"/>
    </source>
</evidence>
<evidence type="ECO:0000256" key="2">
    <source>
        <dbReference type="ARBA" id="ARBA00004240"/>
    </source>
</evidence>
<dbReference type="GO" id="GO:0005739">
    <property type="term" value="C:mitochondrion"/>
    <property type="evidence" value="ECO:0007669"/>
    <property type="project" value="UniProtKB-SubCell"/>
</dbReference>
<dbReference type="AlphaFoldDB" id="A0A9P4WCE4"/>
<organism evidence="10 11">
    <name type="scientific">Curvularia kusanoi</name>
    <name type="common">Cochliobolus kusanoi</name>
    <dbReference type="NCBI Taxonomy" id="90978"/>
    <lineage>
        <taxon>Eukaryota</taxon>
        <taxon>Fungi</taxon>
        <taxon>Dikarya</taxon>
        <taxon>Ascomycota</taxon>
        <taxon>Pezizomycotina</taxon>
        <taxon>Dothideomycetes</taxon>
        <taxon>Pleosporomycetidae</taxon>
        <taxon>Pleosporales</taxon>
        <taxon>Pleosporineae</taxon>
        <taxon>Pleosporaceae</taxon>
        <taxon>Curvularia</taxon>
    </lineage>
</organism>
<keyword evidence="11" id="KW-1185">Reference proteome</keyword>
<feature type="region of interest" description="Disordered" evidence="8">
    <location>
        <begin position="444"/>
        <end position="468"/>
    </location>
</feature>
<accession>A0A9P4WCE4</accession>
<dbReference type="GO" id="GO:0016020">
    <property type="term" value="C:membrane"/>
    <property type="evidence" value="ECO:0007669"/>
    <property type="project" value="UniProtKB-SubCell"/>
</dbReference>
<dbReference type="Gene3D" id="3.40.50.1820">
    <property type="entry name" value="alpha/beta hydrolase"/>
    <property type="match status" value="1"/>
</dbReference>
<feature type="compositionally biased region" description="Polar residues" evidence="8">
    <location>
        <begin position="390"/>
        <end position="406"/>
    </location>
</feature>
<evidence type="ECO:0000313" key="11">
    <source>
        <dbReference type="Proteomes" id="UP000801428"/>
    </source>
</evidence>
<keyword evidence="6" id="KW-0496">Mitochondrion</keyword>
<evidence type="ECO:0000256" key="1">
    <source>
        <dbReference type="ARBA" id="ARBA00004173"/>
    </source>
</evidence>
<feature type="compositionally biased region" description="Polar residues" evidence="8">
    <location>
        <begin position="418"/>
        <end position="427"/>
    </location>
</feature>